<feature type="domain" description="Amine oxidase" evidence="11">
    <location>
        <begin position="19"/>
        <end position="452"/>
    </location>
</feature>
<keyword evidence="10" id="KW-0472">Membrane</keyword>
<reference evidence="14" key="1">
    <citation type="submission" date="2012-12" db="EMBL/GenBank/DDBJ databases">
        <authorList>
            <person name="Hellsten U."/>
            <person name="Grimwood J."/>
            <person name="Chapman J.A."/>
            <person name="Shapiro H."/>
            <person name="Aerts A."/>
            <person name="Otillar R.P."/>
            <person name="Terry A.Y."/>
            <person name="Boore J.L."/>
            <person name="Simakov O."/>
            <person name="Marletaz F."/>
            <person name="Cho S.-J."/>
            <person name="Edsinger-Gonzales E."/>
            <person name="Havlak P."/>
            <person name="Kuo D.-H."/>
            <person name="Larsson T."/>
            <person name="Lv J."/>
            <person name="Arendt D."/>
            <person name="Savage R."/>
            <person name="Osoegawa K."/>
            <person name="de Jong P."/>
            <person name="Lindberg D.R."/>
            <person name="Seaver E.C."/>
            <person name="Weisblat D.A."/>
            <person name="Putnam N.H."/>
            <person name="Grigoriev I.V."/>
            <person name="Rokhsar D.S."/>
        </authorList>
    </citation>
    <scope>NUCLEOTIDE SEQUENCE</scope>
    <source>
        <strain evidence="14">I ESC-2004</strain>
    </source>
</reference>
<dbReference type="OrthoDB" id="7777654at2759"/>
<evidence type="ECO:0000256" key="7">
    <source>
        <dbReference type="ARBA" id="ARBA00049354"/>
    </source>
</evidence>
<accession>R7TP11</accession>
<dbReference type="Gene3D" id="3.50.50.60">
    <property type="entry name" value="FAD/NAD(P)-binding domain"/>
    <property type="match status" value="1"/>
</dbReference>
<evidence type="ECO:0000256" key="8">
    <source>
        <dbReference type="ARBA" id="ARBA00049430"/>
    </source>
</evidence>
<comment type="cofactor">
    <cofactor evidence="1 10">
        <name>FAD</name>
        <dbReference type="ChEBI" id="CHEBI:57692"/>
    </cofactor>
</comment>
<dbReference type="PRINTS" id="PR00757">
    <property type="entry name" value="AMINEOXDASEF"/>
</dbReference>
<comment type="function">
    <text evidence="5">Catalyzes the oxidative deamination of primary and some secondary amines such as neurotransmitters, and exogenous amines including the tertiary amine, neurotoxin 1-methyl-4-phenyl-1,2,3,6-tetrahydropyridine (MPTP), with concomitant reduction of oxygen to hydrogen peroxide and participates in the metabolism of neuroactive and vasoactive amines in the central nervous system and peripheral tissues. Preferentially degrades benzylamine and phenylethylamine.</text>
</comment>
<dbReference type="STRING" id="283909.R7TP11"/>
<dbReference type="Pfam" id="PF01593">
    <property type="entry name" value="Amino_oxidase"/>
    <property type="match status" value="1"/>
</dbReference>
<evidence type="ECO:0000313" key="13">
    <source>
        <dbReference type="EnsemblMetazoa" id="CapteP227709"/>
    </source>
</evidence>
<evidence type="ECO:0000256" key="1">
    <source>
        <dbReference type="ARBA" id="ARBA00001974"/>
    </source>
</evidence>
<dbReference type="SUPFAM" id="SSF51905">
    <property type="entry name" value="FAD/NAD(P)-binding domain"/>
    <property type="match status" value="1"/>
</dbReference>
<feature type="binding site" evidence="9">
    <location>
        <position position="20"/>
    </location>
    <ligand>
        <name>FAD</name>
        <dbReference type="ChEBI" id="CHEBI:57692"/>
    </ligand>
</feature>
<dbReference type="OMA" id="PIPFYFD"/>
<evidence type="ECO:0000256" key="6">
    <source>
        <dbReference type="ARBA" id="ARBA00048448"/>
    </source>
</evidence>
<reference evidence="13" key="3">
    <citation type="submission" date="2015-06" db="UniProtKB">
        <authorList>
            <consortium name="EnsemblMetazoa"/>
        </authorList>
    </citation>
    <scope>IDENTIFICATION</scope>
</reference>
<organism evidence="12">
    <name type="scientific">Capitella teleta</name>
    <name type="common">Polychaete worm</name>
    <dbReference type="NCBI Taxonomy" id="283909"/>
    <lineage>
        <taxon>Eukaryota</taxon>
        <taxon>Metazoa</taxon>
        <taxon>Spiralia</taxon>
        <taxon>Lophotrochozoa</taxon>
        <taxon>Annelida</taxon>
        <taxon>Polychaeta</taxon>
        <taxon>Sedentaria</taxon>
        <taxon>Scolecida</taxon>
        <taxon>Capitellidae</taxon>
        <taxon>Capitella</taxon>
    </lineage>
</organism>
<sequence length="508" mass="56331">MAVQADRELFDVIVVGAGISGLHAAQCLVREGLNVCILEGRPRVGGRAWTLRDPSVGFADLGGAYYGEQQTQVIKLAESLGLDFYEVPQNGKAIFCLNGVRKLFEGDVPPLSLISLLDLSNCLQLLDKLSLQVPLHAPWTAPEAEKWDSITLEEFVRKSCWTEAARLLTSLALFAVTIESKHSMLDALFLIHSCGGVRALLASQAPYGMQSMKIKQGSNSISEKMADDLKGNIRFETRVTKLQQMDSEVEIHTEDGITFRAREVLIAFCPLLLKHISFEPSLPMSYKAFADINQKSRAIKTVMYYKRAHWTDHTLKGEFIAVDGLVYYGISDAKCDGSHPAIIGFVDANKYGSMTVTQRRDAIAKFYAEIFRIPEMADPVNYKEKDWGDEDGVELSGICVYTLPPGFITTHRMLWGKAFGRIKFAGAESSAVFRGYMEGGVRAAHRAVAQVLNSLDVEPKDKQPIEEFQEIPYYAFNIVDRLLPSVTQLISIASIGVVLISAVVYRML</sequence>
<keyword evidence="10" id="KW-0285">Flavoprotein</keyword>
<dbReference type="PANTHER" id="PTHR43563">
    <property type="entry name" value="AMINE OXIDASE"/>
    <property type="match status" value="1"/>
</dbReference>
<dbReference type="Gene3D" id="3.90.660.10">
    <property type="match status" value="1"/>
</dbReference>
<evidence type="ECO:0000259" key="11">
    <source>
        <dbReference type="Pfam" id="PF01593"/>
    </source>
</evidence>
<dbReference type="InterPro" id="IPR002937">
    <property type="entry name" value="Amino_oxidase"/>
</dbReference>
<keyword evidence="14" id="KW-1185">Reference proteome</keyword>
<feature type="binding site" evidence="9">
    <location>
        <position position="345"/>
    </location>
    <ligand>
        <name>substrate</name>
    </ligand>
</feature>
<evidence type="ECO:0000256" key="2">
    <source>
        <dbReference type="ARBA" id="ARBA00004362"/>
    </source>
</evidence>
<dbReference type="PANTHER" id="PTHR43563:SF1">
    <property type="entry name" value="AMINE OXIDASE [FLAVIN-CONTAINING] B"/>
    <property type="match status" value="1"/>
</dbReference>
<proteinExistence type="inferred from homology"/>
<comment type="subcellular location">
    <subcellularLocation>
        <location evidence="2">Mitochondrion outer membrane</location>
        <topology evidence="2">Single-pass type IV membrane protein</topology>
        <orientation evidence="2">Cytoplasmic side</orientation>
    </subcellularLocation>
</comment>
<name>R7TP11_CAPTE</name>
<evidence type="ECO:0000256" key="3">
    <source>
        <dbReference type="ARBA" id="ARBA00005995"/>
    </source>
</evidence>
<dbReference type="FunCoup" id="R7TP11">
    <property type="interactions" value="140"/>
</dbReference>
<comment type="similarity">
    <text evidence="3 10">Belongs to the flavin monoamine oxidase family.</text>
</comment>
<dbReference type="EMBL" id="AMQN01011729">
    <property type="status" value="NOT_ANNOTATED_CDS"/>
    <property type="molecule type" value="Genomic_DNA"/>
</dbReference>
<dbReference type="HOGENOM" id="CLU_004498_0_1_1"/>
<dbReference type="EnsemblMetazoa" id="CapteT227709">
    <property type="protein sequence ID" value="CapteP227709"/>
    <property type="gene ID" value="CapteG227709"/>
</dbReference>
<dbReference type="GO" id="GO:0005741">
    <property type="term" value="C:mitochondrial outer membrane"/>
    <property type="evidence" value="ECO:0007669"/>
    <property type="project" value="UniProtKB-SubCell"/>
</dbReference>
<protein>
    <recommendedName>
        <fullName evidence="10">Amine oxidase</fullName>
        <ecNumber evidence="10">1.4.3.-</ecNumber>
    </recommendedName>
</protein>
<keyword evidence="10" id="KW-1133">Transmembrane helix</keyword>
<dbReference type="SUPFAM" id="SSF54373">
    <property type="entry name" value="FAD-linked reductases, C-terminal domain"/>
    <property type="match status" value="1"/>
</dbReference>
<dbReference type="InterPro" id="IPR036188">
    <property type="entry name" value="FAD/NAD-bd_sf"/>
</dbReference>
<evidence type="ECO:0000313" key="14">
    <source>
        <dbReference type="Proteomes" id="UP000014760"/>
    </source>
</evidence>
<evidence type="ECO:0000256" key="5">
    <source>
        <dbReference type="ARBA" id="ARBA00045409"/>
    </source>
</evidence>
<dbReference type="EC" id="1.4.3.-" evidence="10"/>
<keyword evidence="4 10" id="KW-0560">Oxidoreductase</keyword>
<reference evidence="12 14" key="2">
    <citation type="journal article" date="2013" name="Nature">
        <title>Insights into bilaterian evolution from three spiralian genomes.</title>
        <authorList>
            <person name="Simakov O."/>
            <person name="Marletaz F."/>
            <person name="Cho S.J."/>
            <person name="Edsinger-Gonzales E."/>
            <person name="Havlak P."/>
            <person name="Hellsten U."/>
            <person name="Kuo D.H."/>
            <person name="Larsson T."/>
            <person name="Lv J."/>
            <person name="Arendt D."/>
            <person name="Savage R."/>
            <person name="Osoegawa K."/>
            <person name="de Jong P."/>
            <person name="Grimwood J."/>
            <person name="Chapman J.A."/>
            <person name="Shapiro H."/>
            <person name="Aerts A."/>
            <person name="Otillar R.P."/>
            <person name="Terry A.Y."/>
            <person name="Boore J.L."/>
            <person name="Grigoriev I.V."/>
            <person name="Lindberg D.R."/>
            <person name="Seaver E.C."/>
            <person name="Weisblat D.A."/>
            <person name="Putnam N.H."/>
            <person name="Rokhsar D.S."/>
        </authorList>
    </citation>
    <scope>NUCLEOTIDE SEQUENCE</scope>
    <source>
        <strain evidence="12 14">I ESC-2004</strain>
    </source>
</reference>
<comment type="catalytic activity">
    <reaction evidence="6">
        <text>a secondary aliphatic amine + O2 + H2O = a primary amine + an aldehyde + H2O2</text>
        <dbReference type="Rhea" id="RHEA:26414"/>
        <dbReference type="ChEBI" id="CHEBI:15377"/>
        <dbReference type="ChEBI" id="CHEBI:15379"/>
        <dbReference type="ChEBI" id="CHEBI:16240"/>
        <dbReference type="ChEBI" id="CHEBI:17478"/>
        <dbReference type="ChEBI" id="CHEBI:58855"/>
        <dbReference type="ChEBI" id="CHEBI:65296"/>
        <dbReference type="EC" id="1.4.3.4"/>
    </reaction>
</comment>
<keyword evidence="10" id="KW-0274">FAD</keyword>
<keyword evidence="10" id="KW-0812">Transmembrane</keyword>
<evidence type="ECO:0000313" key="12">
    <source>
        <dbReference type="EMBL" id="ELT95638.1"/>
    </source>
</evidence>
<dbReference type="AlphaFoldDB" id="R7TP11"/>
<comment type="catalytic activity">
    <reaction evidence="7">
        <text>benzylamine + O2 + H2O = benzaldehyde + H2O2 + NH4(+)</text>
        <dbReference type="Rhea" id="RHEA:59424"/>
        <dbReference type="ChEBI" id="CHEBI:15377"/>
        <dbReference type="ChEBI" id="CHEBI:15379"/>
        <dbReference type="ChEBI" id="CHEBI:16240"/>
        <dbReference type="ChEBI" id="CHEBI:17169"/>
        <dbReference type="ChEBI" id="CHEBI:28938"/>
        <dbReference type="ChEBI" id="CHEBI:225238"/>
    </reaction>
    <physiologicalReaction direction="left-to-right" evidence="7">
        <dbReference type="Rhea" id="RHEA:59425"/>
    </physiologicalReaction>
</comment>
<dbReference type="Gene3D" id="1.10.405.10">
    <property type="entry name" value="Guanine Nucleotide Dissociation Inhibitor, domain 1"/>
    <property type="match status" value="1"/>
</dbReference>
<evidence type="ECO:0000256" key="9">
    <source>
        <dbReference type="PIRSR" id="PIRSR601613-1"/>
    </source>
</evidence>
<feature type="binding site" evidence="9">
    <location>
        <position position="428"/>
    </location>
    <ligand>
        <name>FAD</name>
        <dbReference type="ChEBI" id="CHEBI:57692"/>
    </ligand>
</feature>
<dbReference type="EMBL" id="KB309055">
    <property type="protein sequence ID" value="ELT95638.1"/>
    <property type="molecule type" value="Genomic_DNA"/>
</dbReference>
<dbReference type="InterPro" id="IPR001613">
    <property type="entry name" value="Flavin_amine_oxidase"/>
</dbReference>
<evidence type="ECO:0000256" key="10">
    <source>
        <dbReference type="RuleBase" id="RU362067"/>
    </source>
</evidence>
<evidence type="ECO:0000256" key="4">
    <source>
        <dbReference type="ARBA" id="ARBA00023002"/>
    </source>
</evidence>
<feature type="binding site" evidence="9">
    <location>
        <position position="239"/>
    </location>
    <ligand>
        <name>FAD</name>
        <dbReference type="ChEBI" id="CHEBI:57692"/>
    </ligand>
</feature>
<dbReference type="InterPro" id="IPR050703">
    <property type="entry name" value="Flavin_MAO"/>
</dbReference>
<dbReference type="Proteomes" id="UP000014760">
    <property type="component" value="Unassembled WGS sequence"/>
</dbReference>
<feature type="transmembrane region" description="Helical" evidence="10">
    <location>
        <begin position="486"/>
        <end position="505"/>
    </location>
</feature>
<comment type="catalytic activity">
    <reaction evidence="8">
        <text>N-acetylputrescine + O2 + H2O = 4-acetamidobutanal + H2O2 + NH4(+)</text>
        <dbReference type="Rhea" id="RHEA:70283"/>
        <dbReference type="ChEBI" id="CHEBI:7386"/>
        <dbReference type="ChEBI" id="CHEBI:15377"/>
        <dbReference type="ChEBI" id="CHEBI:15379"/>
        <dbReference type="ChEBI" id="CHEBI:16240"/>
        <dbReference type="ChEBI" id="CHEBI:28938"/>
        <dbReference type="ChEBI" id="CHEBI:58263"/>
    </reaction>
    <physiologicalReaction direction="left-to-right" evidence="8">
        <dbReference type="Rhea" id="RHEA:70284"/>
    </physiologicalReaction>
</comment>
<dbReference type="GO" id="GO:0008131">
    <property type="term" value="F:primary methylamine oxidase activity"/>
    <property type="evidence" value="ECO:0007669"/>
    <property type="project" value="UniProtKB-ARBA"/>
</dbReference>
<dbReference type="GO" id="GO:0097621">
    <property type="term" value="F:monoamine oxidase activity"/>
    <property type="evidence" value="ECO:0007669"/>
    <property type="project" value="UniProtKB-EC"/>
</dbReference>
<gene>
    <name evidence="12" type="ORF">CAPTEDRAFT_227709</name>
</gene>